<name>A0A1G8ESL9_9VIBR</name>
<gene>
    <name evidence="3" type="ORF">SAMN04488136_12639</name>
</gene>
<evidence type="ECO:0000313" key="3">
    <source>
        <dbReference type="EMBL" id="SDH72739.1"/>
    </source>
</evidence>
<feature type="compositionally biased region" description="Low complexity" evidence="1">
    <location>
        <begin position="24"/>
        <end position="35"/>
    </location>
</feature>
<reference evidence="4" key="1">
    <citation type="submission" date="2016-10" db="EMBL/GenBank/DDBJ databases">
        <authorList>
            <person name="Varghese N."/>
            <person name="Submissions S."/>
        </authorList>
    </citation>
    <scope>NUCLEOTIDE SEQUENCE [LARGE SCALE GENOMIC DNA]</scope>
    <source>
        <strain evidence="4">CGMCC 1.10228</strain>
    </source>
</reference>
<accession>A0A1G8ESL9</accession>
<keyword evidence="4" id="KW-1185">Reference proteome</keyword>
<keyword evidence="2" id="KW-0732">Signal</keyword>
<feature type="compositionally biased region" description="Polar residues" evidence="1">
    <location>
        <begin position="53"/>
        <end position="78"/>
    </location>
</feature>
<proteinExistence type="predicted"/>
<feature type="region of interest" description="Disordered" evidence="1">
    <location>
        <begin position="24"/>
        <end position="113"/>
    </location>
</feature>
<sequence>MKYCLAAMSAAILYSVSMTSVAASNSMTSESTMMNDNAKSAQQQGMSKMGEAKSQTNSMHNQMTMTQAQRQDYQQKLKSCQRDGRSAKECEAKLHKQMQNSKEMQKPKSKKYN</sequence>
<evidence type="ECO:0000313" key="4">
    <source>
        <dbReference type="Proteomes" id="UP000198854"/>
    </source>
</evidence>
<feature type="compositionally biased region" description="Polar residues" evidence="1">
    <location>
        <begin position="37"/>
        <end position="46"/>
    </location>
</feature>
<dbReference type="AlphaFoldDB" id="A0A1G8ESL9"/>
<feature type="compositionally biased region" description="Basic and acidic residues" evidence="1">
    <location>
        <begin position="80"/>
        <end position="94"/>
    </location>
</feature>
<feature type="signal peptide" evidence="2">
    <location>
        <begin position="1"/>
        <end position="22"/>
    </location>
</feature>
<feature type="chain" id="PRO_5011432533" description="PsiF repeat-containing protein" evidence="2">
    <location>
        <begin position="23"/>
        <end position="113"/>
    </location>
</feature>
<protein>
    <recommendedName>
        <fullName evidence="5">PsiF repeat-containing protein</fullName>
    </recommendedName>
</protein>
<dbReference type="RefSeq" id="WP_093277316.1">
    <property type="nucleotide sequence ID" value="NZ_FNDD01000026.1"/>
</dbReference>
<evidence type="ECO:0000256" key="2">
    <source>
        <dbReference type="SAM" id="SignalP"/>
    </source>
</evidence>
<dbReference type="Proteomes" id="UP000198854">
    <property type="component" value="Unassembled WGS sequence"/>
</dbReference>
<dbReference type="EMBL" id="FNDD01000026">
    <property type="protein sequence ID" value="SDH72739.1"/>
    <property type="molecule type" value="Genomic_DNA"/>
</dbReference>
<evidence type="ECO:0008006" key="5">
    <source>
        <dbReference type="Google" id="ProtNLM"/>
    </source>
</evidence>
<organism evidence="3 4">
    <name type="scientific">Vibrio xiamenensis</name>
    <dbReference type="NCBI Taxonomy" id="861298"/>
    <lineage>
        <taxon>Bacteria</taxon>
        <taxon>Pseudomonadati</taxon>
        <taxon>Pseudomonadota</taxon>
        <taxon>Gammaproteobacteria</taxon>
        <taxon>Vibrionales</taxon>
        <taxon>Vibrionaceae</taxon>
        <taxon>Vibrio</taxon>
    </lineage>
</organism>
<evidence type="ECO:0000256" key="1">
    <source>
        <dbReference type="SAM" id="MobiDB-lite"/>
    </source>
</evidence>